<evidence type="ECO:0000256" key="4">
    <source>
        <dbReference type="ARBA" id="ARBA00022679"/>
    </source>
</evidence>
<sequence length="190" mass="20758">MDCNLSELLEILYRRSFRYDPDHGFKLSSGGTSDIYIDVKKTVLSAEGIMRVGKAIFDKIKDDNIDGIGGLTLGADPLAYTAAYTSNLSGKPLDVFIVRKEPKKHGTQRAIEGSLERGARVVVVDDVITTGGATVKAIESVLAASFTVVKAVVLVDRQEKNGRQNIEKFCPVESVFTREDLIGFRDKSNS</sequence>
<dbReference type="AlphaFoldDB" id="A0A3B0QUJ2"/>
<dbReference type="GO" id="GO:0044205">
    <property type="term" value="P:'de novo' UMP biosynthetic process"/>
    <property type="evidence" value="ECO:0007669"/>
    <property type="project" value="UniProtKB-UniPathway"/>
</dbReference>
<gene>
    <name evidence="7" type="ORF">MNBD_DELTA01-419</name>
</gene>
<dbReference type="EC" id="2.4.2.10" evidence="2"/>
<keyword evidence="5" id="KW-0665">Pyrimidine biosynthesis</keyword>
<comment type="pathway">
    <text evidence="1">Pyrimidine metabolism; UMP biosynthesis via de novo pathway; UMP from orotate: step 1/2.</text>
</comment>
<evidence type="ECO:0000256" key="2">
    <source>
        <dbReference type="ARBA" id="ARBA00011971"/>
    </source>
</evidence>
<dbReference type="InterPro" id="IPR029057">
    <property type="entry name" value="PRTase-like"/>
</dbReference>
<dbReference type="HAMAP" id="MF_01208">
    <property type="entry name" value="PyrE"/>
    <property type="match status" value="1"/>
</dbReference>
<name>A0A3B0QUJ2_9ZZZZ</name>
<dbReference type="PANTHER" id="PTHR19278:SF9">
    <property type="entry name" value="URIDINE 5'-MONOPHOSPHATE SYNTHASE"/>
    <property type="match status" value="1"/>
</dbReference>
<dbReference type="Pfam" id="PF00156">
    <property type="entry name" value="Pribosyltran"/>
    <property type="match status" value="1"/>
</dbReference>
<dbReference type="SUPFAM" id="SSF53271">
    <property type="entry name" value="PRTase-like"/>
    <property type="match status" value="1"/>
</dbReference>
<evidence type="ECO:0000259" key="6">
    <source>
        <dbReference type="Pfam" id="PF00156"/>
    </source>
</evidence>
<dbReference type="UniPathway" id="UPA00070">
    <property type="reaction ID" value="UER00119"/>
</dbReference>
<evidence type="ECO:0000256" key="1">
    <source>
        <dbReference type="ARBA" id="ARBA00004889"/>
    </source>
</evidence>
<keyword evidence="4 7" id="KW-0808">Transferase</keyword>
<proteinExistence type="inferred from homology"/>
<dbReference type="InterPro" id="IPR000836">
    <property type="entry name" value="PRTase_dom"/>
</dbReference>
<keyword evidence="3 7" id="KW-0328">Glycosyltransferase</keyword>
<evidence type="ECO:0000256" key="3">
    <source>
        <dbReference type="ARBA" id="ARBA00022676"/>
    </source>
</evidence>
<dbReference type="GO" id="GO:0004588">
    <property type="term" value="F:orotate phosphoribosyltransferase activity"/>
    <property type="evidence" value="ECO:0007669"/>
    <property type="project" value="UniProtKB-EC"/>
</dbReference>
<dbReference type="PANTHER" id="PTHR19278">
    <property type="entry name" value="OROTATE PHOSPHORIBOSYLTRANSFERASE"/>
    <property type="match status" value="1"/>
</dbReference>
<organism evidence="7">
    <name type="scientific">hydrothermal vent metagenome</name>
    <dbReference type="NCBI Taxonomy" id="652676"/>
    <lineage>
        <taxon>unclassified sequences</taxon>
        <taxon>metagenomes</taxon>
        <taxon>ecological metagenomes</taxon>
    </lineage>
</organism>
<evidence type="ECO:0000313" key="7">
    <source>
        <dbReference type="EMBL" id="VAV85060.1"/>
    </source>
</evidence>
<dbReference type="Gene3D" id="3.40.50.2020">
    <property type="match status" value="1"/>
</dbReference>
<protein>
    <recommendedName>
        <fullName evidence="2">orotate phosphoribosyltransferase</fullName>
        <ecNumber evidence="2">2.4.2.10</ecNumber>
    </recommendedName>
</protein>
<accession>A0A3B0QUJ2</accession>
<dbReference type="NCBIfam" id="TIGR00336">
    <property type="entry name" value="pyrE"/>
    <property type="match status" value="1"/>
</dbReference>
<feature type="domain" description="Phosphoribosyltransferase" evidence="6">
    <location>
        <begin position="50"/>
        <end position="165"/>
    </location>
</feature>
<dbReference type="GO" id="GO:0019856">
    <property type="term" value="P:pyrimidine nucleobase biosynthetic process"/>
    <property type="evidence" value="ECO:0007669"/>
    <property type="project" value="TreeGrafter"/>
</dbReference>
<dbReference type="EMBL" id="UOEA01000080">
    <property type="protein sequence ID" value="VAV85060.1"/>
    <property type="molecule type" value="Genomic_DNA"/>
</dbReference>
<dbReference type="InterPro" id="IPR004467">
    <property type="entry name" value="Or_phspho_trans_dom"/>
</dbReference>
<dbReference type="InterPro" id="IPR023031">
    <property type="entry name" value="OPRT"/>
</dbReference>
<reference evidence="7" key="1">
    <citation type="submission" date="2018-06" db="EMBL/GenBank/DDBJ databases">
        <authorList>
            <person name="Zhirakovskaya E."/>
        </authorList>
    </citation>
    <scope>NUCLEOTIDE SEQUENCE</scope>
</reference>
<dbReference type="CDD" id="cd06223">
    <property type="entry name" value="PRTases_typeI"/>
    <property type="match status" value="1"/>
</dbReference>
<evidence type="ECO:0000256" key="5">
    <source>
        <dbReference type="ARBA" id="ARBA00022975"/>
    </source>
</evidence>